<dbReference type="GO" id="GO:0005886">
    <property type="term" value="C:plasma membrane"/>
    <property type="evidence" value="ECO:0007669"/>
    <property type="project" value="UniProtKB-SubCell"/>
</dbReference>
<dbReference type="GO" id="GO:0008137">
    <property type="term" value="F:NADH dehydrogenase (ubiquinone) activity"/>
    <property type="evidence" value="ECO:0007669"/>
    <property type="project" value="InterPro"/>
</dbReference>
<dbReference type="Pfam" id="PF00507">
    <property type="entry name" value="Oxidored_q4"/>
    <property type="match status" value="1"/>
</dbReference>
<feature type="transmembrane region" description="Helical" evidence="7">
    <location>
        <begin position="6"/>
        <end position="25"/>
    </location>
</feature>
<comment type="subcellular location">
    <subcellularLocation>
        <location evidence="7 8">Cell membrane</location>
        <topology evidence="7 8">Multi-pass membrane protein</topology>
    </subcellularLocation>
    <subcellularLocation>
        <location evidence="1">Membrane</location>
        <topology evidence="1">Multi-pass membrane protein</topology>
    </subcellularLocation>
</comment>
<reference evidence="9" key="1">
    <citation type="submission" date="2019-04" db="EMBL/GenBank/DDBJ databases">
        <authorList>
            <consortium name="Science for Life Laboratories"/>
        </authorList>
    </citation>
    <scope>NUCLEOTIDE SEQUENCE</scope>
    <source>
        <strain evidence="9">MBLW1</strain>
    </source>
</reference>
<protein>
    <recommendedName>
        <fullName evidence="7">NADH-quinone oxidoreductase subunit A</fullName>
        <ecNumber evidence="7">7.1.1.-</ecNumber>
    </recommendedName>
    <alternativeName>
        <fullName evidence="7">NADH dehydrogenase I subunit A</fullName>
    </alternativeName>
    <alternativeName>
        <fullName evidence="7">NDH-1 subunit A</fullName>
    </alternativeName>
    <alternativeName>
        <fullName evidence="7">NUO1</fullName>
    </alternativeName>
</protein>
<accession>A0A6C2YKE4</accession>
<dbReference type="InterPro" id="IPR000440">
    <property type="entry name" value="NADH_UbQ/plastoQ_OxRdtase_su3"/>
</dbReference>
<keyword evidence="7 8" id="KW-0520">NAD</keyword>
<dbReference type="AlphaFoldDB" id="A0A6C2YKE4"/>
<gene>
    <name evidence="7" type="primary">nuoA</name>
    <name evidence="9" type="ORF">GMBLW1_19100</name>
</gene>
<comment type="subunit">
    <text evidence="7">NDH-1 is composed of 14 different subunits. Subunits NuoA, H, J, K, L, M, N constitute the membrane sector of the complex.</text>
</comment>
<dbReference type="FunCoup" id="A0A6C2YKE4">
    <property type="interactions" value="154"/>
</dbReference>
<evidence type="ECO:0000256" key="2">
    <source>
        <dbReference type="ARBA" id="ARBA00008472"/>
    </source>
</evidence>
<comment type="catalytic activity">
    <reaction evidence="7 8">
        <text>a quinone + NADH + 5 H(+)(in) = a quinol + NAD(+) + 4 H(+)(out)</text>
        <dbReference type="Rhea" id="RHEA:57888"/>
        <dbReference type="ChEBI" id="CHEBI:15378"/>
        <dbReference type="ChEBI" id="CHEBI:24646"/>
        <dbReference type="ChEBI" id="CHEBI:57540"/>
        <dbReference type="ChEBI" id="CHEBI:57945"/>
        <dbReference type="ChEBI" id="CHEBI:132124"/>
    </reaction>
</comment>
<dbReference type="PANTHER" id="PTHR11058:SF9">
    <property type="entry name" value="NADH-UBIQUINONE OXIDOREDUCTASE CHAIN 3"/>
    <property type="match status" value="1"/>
</dbReference>
<comment type="similarity">
    <text evidence="2 7 8">Belongs to the complex I subunit 3 family.</text>
</comment>
<dbReference type="InParanoid" id="A0A6C2YKE4"/>
<keyword evidence="7" id="KW-1003">Cell membrane</keyword>
<evidence type="ECO:0000256" key="4">
    <source>
        <dbReference type="ARBA" id="ARBA00022692"/>
    </source>
</evidence>
<dbReference type="GO" id="GO:0048038">
    <property type="term" value="F:quinone binding"/>
    <property type="evidence" value="ECO:0007669"/>
    <property type="project" value="UniProtKB-KW"/>
</dbReference>
<dbReference type="EMBL" id="LR593887">
    <property type="protein sequence ID" value="VTS00237.1"/>
    <property type="molecule type" value="Genomic_DNA"/>
</dbReference>
<keyword evidence="7 8" id="KW-0874">Quinone</keyword>
<dbReference type="GO" id="GO:0030964">
    <property type="term" value="C:NADH dehydrogenase complex"/>
    <property type="evidence" value="ECO:0007669"/>
    <property type="project" value="TreeGrafter"/>
</dbReference>
<dbReference type="HAMAP" id="MF_01394">
    <property type="entry name" value="NDH1_NuoA"/>
    <property type="match status" value="1"/>
</dbReference>
<organism evidence="9">
    <name type="scientific">Tuwongella immobilis</name>
    <dbReference type="NCBI Taxonomy" id="692036"/>
    <lineage>
        <taxon>Bacteria</taxon>
        <taxon>Pseudomonadati</taxon>
        <taxon>Planctomycetota</taxon>
        <taxon>Planctomycetia</taxon>
        <taxon>Gemmatales</taxon>
        <taxon>Gemmataceae</taxon>
        <taxon>Tuwongella</taxon>
    </lineage>
</organism>
<name>A0A6C2YKE4_9BACT</name>
<keyword evidence="7 9" id="KW-0830">Ubiquinone</keyword>
<keyword evidence="10" id="KW-1185">Reference proteome</keyword>
<keyword evidence="3 7" id="KW-0813">Transport</keyword>
<keyword evidence="5 7" id="KW-1133">Transmembrane helix</keyword>
<evidence type="ECO:0000256" key="3">
    <source>
        <dbReference type="ARBA" id="ARBA00022448"/>
    </source>
</evidence>
<keyword evidence="7" id="KW-1278">Translocase</keyword>
<feature type="transmembrane region" description="Helical" evidence="7">
    <location>
        <begin position="112"/>
        <end position="135"/>
    </location>
</feature>
<dbReference type="RefSeq" id="WP_162657266.1">
    <property type="nucleotide sequence ID" value="NZ_LR593887.1"/>
</dbReference>
<dbReference type="Proteomes" id="UP000464378">
    <property type="component" value="Chromosome"/>
</dbReference>
<comment type="function">
    <text evidence="7">NDH-1 shuttles electrons from NADH, via FMN and iron-sulfur (Fe-S) centers, to quinones in the respiratory chain. The immediate electron acceptor for the enzyme in this species is believed to be ubiquinone. Couples the redox reaction to proton translocation (for every two electrons transferred, four hydrogen ions are translocated across the cytoplasmic membrane), and thus conserves the redox energy in a proton gradient.</text>
</comment>
<evidence type="ECO:0000313" key="10">
    <source>
        <dbReference type="Proteomes" id="UP000464378"/>
    </source>
</evidence>
<evidence type="ECO:0000313" key="9">
    <source>
        <dbReference type="EMBL" id="VIP02050.1"/>
    </source>
</evidence>
<evidence type="ECO:0000256" key="8">
    <source>
        <dbReference type="RuleBase" id="RU003639"/>
    </source>
</evidence>
<keyword evidence="4 7" id="KW-0812">Transmembrane</keyword>
<dbReference type="InterPro" id="IPR038430">
    <property type="entry name" value="NDAH_ubi_oxred_su3_sf"/>
</dbReference>
<dbReference type="GO" id="GO:0050136">
    <property type="term" value="F:NADH dehydrogenase (quinone) (non-electrogenic) activity"/>
    <property type="evidence" value="ECO:0007669"/>
    <property type="project" value="UniProtKB-UniRule"/>
</dbReference>
<evidence type="ECO:0000256" key="1">
    <source>
        <dbReference type="ARBA" id="ARBA00004141"/>
    </source>
</evidence>
<dbReference type="EMBL" id="LR586016">
    <property type="protein sequence ID" value="VIP02050.1"/>
    <property type="molecule type" value="Genomic_DNA"/>
</dbReference>
<dbReference type="EC" id="7.1.1.-" evidence="7"/>
<sequence length="178" mass="19524">MTGLVVFLLVFLVVGAAFLAVNLLVGRLIRPANPNPEKEAIYECGEPSIGPAWIQFDLRFYVVALLFVVFDVEMAFFFPWAVVFGQMTRLQHGESMPVGESLVAAPEIASQIAWIAFVEILFFFGVLLLGFAYLWKRGDLDWVRSLAAQAPVTPAATTLPTTPAMANTLEVASSPRSE</sequence>
<proteinExistence type="inferred from homology"/>
<evidence type="ECO:0000256" key="7">
    <source>
        <dbReference type="HAMAP-Rule" id="MF_01394"/>
    </source>
</evidence>
<evidence type="ECO:0000256" key="6">
    <source>
        <dbReference type="ARBA" id="ARBA00023136"/>
    </source>
</evidence>
<feature type="transmembrane region" description="Helical" evidence="7">
    <location>
        <begin position="60"/>
        <end position="82"/>
    </location>
</feature>
<dbReference type="KEGG" id="tim:GMBLW1_19100"/>
<evidence type="ECO:0000256" key="5">
    <source>
        <dbReference type="ARBA" id="ARBA00022989"/>
    </source>
</evidence>
<dbReference type="PANTHER" id="PTHR11058">
    <property type="entry name" value="NADH-UBIQUINONE OXIDOREDUCTASE CHAIN 3"/>
    <property type="match status" value="1"/>
</dbReference>
<keyword evidence="6 7" id="KW-0472">Membrane</keyword>
<dbReference type="InterPro" id="IPR023043">
    <property type="entry name" value="NAD(P)H_OxRDtase_bac/plastid"/>
</dbReference>
<dbReference type="Gene3D" id="1.20.58.1610">
    <property type="entry name" value="NADH:ubiquinone/plastoquinone oxidoreductase, chain 3"/>
    <property type="match status" value="1"/>
</dbReference>